<dbReference type="KEGG" id="capn:CBG49_05230"/>
<accession>A0A1Z4BMJ0</accession>
<protein>
    <submittedName>
        <fullName evidence="1">Uncharacterized protein</fullName>
    </submittedName>
</protein>
<dbReference type="Proteomes" id="UP000197007">
    <property type="component" value="Chromosome"/>
</dbReference>
<keyword evidence="2" id="KW-1185">Reference proteome</keyword>
<gene>
    <name evidence="1" type="ORF">CBG49_05230</name>
</gene>
<evidence type="ECO:0000313" key="2">
    <source>
        <dbReference type="Proteomes" id="UP000197007"/>
    </source>
</evidence>
<name>A0A1Z4BMJ0_9FLAO</name>
<dbReference type="EMBL" id="CP022022">
    <property type="protein sequence ID" value="ASF42526.1"/>
    <property type="molecule type" value="Genomic_DNA"/>
</dbReference>
<proteinExistence type="predicted"/>
<organism evidence="1 2">
    <name type="scientific">Capnocytophaga endodontalis</name>
    <dbReference type="NCBI Taxonomy" id="2708117"/>
    <lineage>
        <taxon>Bacteria</taxon>
        <taxon>Pseudomonadati</taxon>
        <taxon>Bacteroidota</taxon>
        <taxon>Flavobacteriia</taxon>
        <taxon>Flavobacteriales</taxon>
        <taxon>Flavobacteriaceae</taxon>
        <taxon>Capnocytophaga</taxon>
    </lineage>
</organism>
<dbReference type="AlphaFoldDB" id="A0A1Z4BMJ0"/>
<sequence>MYLRFYIEQINYYIYMKNFTFLFALLSFIGTATAQNTNIESRLYYQKLDNVATYGAGKYQLRYTDVEVDGVITKNLPKFIRGFAHDKGFTDSIPKINPKLNISHYYVSTHEKVKDGLWNNNICYFIYDKKQLQKPIRMVLLKSTTAAKSNAIDEEMLKAVMSGKYQKDLEKNALGGKEFDFLGRKIILDDECFWGDLGLVRCPTKGEMNWSLYRTLAEAQESVFLQAKSGEVLDAMEIPEKDATFNRVGDREIELIFEGNPTKAREITYLLHYQKSQDIDKKLIVYYIATTVRGYHIACVLSYWDDSPKLPNTQLPAFISEFMQLK</sequence>
<reference evidence="2" key="1">
    <citation type="submission" date="2017-06" db="EMBL/GenBank/DDBJ databases">
        <title>Complete genome sequence of Capnocytophaga sp. KCOM 1579 (=ChDC OS43) isolated from a human refractory periapical abscess lesion.</title>
        <authorList>
            <person name="Kook J.-K."/>
            <person name="Park S.-N."/>
            <person name="Lim Y.K."/>
            <person name="Roh H."/>
        </authorList>
    </citation>
    <scope>NUCLEOTIDE SEQUENCE [LARGE SCALE GENOMIC DNA]</scope>
    <source>
        <strain evidence="2">ChDC OS43</strain>
    </source>
</reference>
<evidence type="ECO:0000313" key="1">
    <source>
        <dbReference type="EMBL" id="ASF42526.1"/>
    </source>
</evidence>